<gene>
    <name evidence="1" type="ORF">ACCO45_008295</name>
</gene>
<protein>
    <submittedName>
        <fullName evidence="1">Uncharacterized protein</fullName>
    </submittedName>
</protein>
<accession>A0ACC4DNP0</accession>
<evidence type="ECO:0000313" key="2">
    <source>
        <dbReference type="Proteomes" id="UP001638806"/>
    </source>
</evidence>
<keyword evidence="2" id="KW-1185">Reference proteome</keyword>
<evidence type="ECO:0000313" key="1">
    <source>
        <dbReference type="EMBL" id="KAL3957717.1"/>
    </source>
</evidence>
<reference evidence="1" key="1">
    <citation type="submission" date="2024-12" db="EMBL/GenBank/DDBJ databases">
        <title>Comparative genomics and development of molecular markers within Purpureocillium lilacinum and among Purpureocillium species.</title>
        <authorList>
            <person name="Yeh Z.-Y."/>
            <person name="Ni N.-T."/>
            <person name="Lo P.-H."/>
            <person name="Mushyakhwo K."/>
            <person name="Lin C.-F."/>
            <person name="Nai Y.-S."/>
        </authorList>
    </citation>
    <scope>NUCLEOTIDE SEQUENCE</scope>
    <source>
        <strain evidence="1">NCHU-NPUST-175</strain>
    </source>
</reference>
<dbReference type="Proteomes" id="UP001638806">
    <property type="component" value="Unassembled WGS sequence"/>
</dbReference>
<name>A0ACC4DNP0_PURLI</name>
<organism evidence="1 2">
    <name type="scientific">Purpureocillium lilacinum</name>
    <name type="common">Paecilomyces lilacinus</name>
    <dbReference type="NCBI Taxonomy" id="33203"/>
    <lineage>
        <taxon>Eukaryota</taxon>
        <taxon>Fungi</taxon>
        <taxon>Dikarya</taxon>
        <taxon>Ascomycota</taxon>
        <taxon>Pezizomycotina</taxon>
        <taxon>Sordariomycetes</taxon>
        <taxon>Hypocreomycetidae</taxon>
        <taxon>Hypocreales</taxon>
        <taxon>Ophiocordycipitaceae</taxon>
        <taxon>Purpureocillium</taxon>
    </lineage>
</organism>
<proteinExistence type="predicted"/>
<comment type="caution">
    <text evidence="1">The sequence shown here is derived from an EMBL/GenBank/DDBJ whole genome shotgun (WGS) entry which is preliminary data.</text>
</comment>
<dbReference type="EMBL" id="JBGNUJ010000007">
    <property type="protein sequence ID" value="KAL3957717.1"/>
    <property type="molecule type" value="Genomic_DNA"/>
</dbReference>
<sequence length="169" mass="18809">MLHLVSRDCRPATGCPEWLLPFSICFALRFRPRLPAPHGPKSPTDKAPERLPPINALAAATYLRSPPRPRDFSAHGWRTPARATFGAASHTSTRLSTDSRDTRRREMKEDVTSRLPRCRVRCRNRRSTVGDAASMRSSVAQPRLGYPSRGDGDSLPLLQSAALVPRPFI</sequence>